<evidence type="ECO:0000313" key="2">
    <source>
        <dbReference type="Proteomes" id="UP001596160"/>
    </source>
</evidence>
<name>A0ABW0AUU1_9ACTN</name>
<dbReference type="EMBL" id="JBHSKP010000033">
    <property type="protein sequence ID" value="MFC5156339.1"/>
    <property type="molecule type" value="Genomic_DNA"/>
</dbReference>
<dbReference type="RefSeq" id="WP_344485375.1">
    <property type="nucleotide sequence ID" value="NZ_BAAASB010000029.1"/>
</dbReference>
<keyword evidence="2" id="KW-1185">Reference proteome</keyword>
<reference evidence="2" key="1">
    <citation type="journal article" date="2019" name="Int. J. Syst. Evol. Microbiol.">
        <title>The Global Catalogue of Microorganisms (GCM) 10K type strain sequencing project: providing services to taxonomists for standard genome sequencing and annotation.</title>
        <authorList>
            <consortium name="The Broad Institute Genomics Platform"/>
            <consortium name="The Broad Institute Genome Sequencing Center for Infectious Disease"/>
            <person name="Wu L."/>
            <person name="Ma J."/>
        </authorList>
    </citation>
    <scope>NUCLEOTIDE SEQUENCE [LARGE SCALE GENOMIC DNA]</scope>
    <source>
        <strain evidence="2">PCU 266</strain>
    </source>
</reference>
<gene>
    <name evidence="1" type="ORF">ACFPRH_31970</name>
</gene>
<evidence type="ECO:0000313" key="1">
    <source>
        <dbReference type="EMBL" id="MFC5156339.1"/>
    </source>
</evidence>
<sequence>MPTSTRISLPPLLLSTLPPDDLDLSGERRSLKCPDCGTWQDIRRNRIHPHRATLTVPNRPDERQPRCPNAGRPITADITPTTWRAQLRTISTPLSLSALAEYPDAIPAEVRRTTRVKRTGRTPAPAIAQMSPAPVNAATTLTAYCDHLKKCRSSKAAGRCGGTHRCATGTRLAALYERLLRTQPHRDREHQAEARVDALLTRHRAAAARKTTAAEWDRLAGTVDRKALAKRSGTAAEETNNACKAPLAGAVSEFRGPDVPLTRLRPERPAR</sequence>
<dbReference type="Proteomes" id="UP001596160">
    <property type="component" value="Unassembled WGS sequence"/>
</dbReference>
<protein>
    <recommendedName>
        <fullName evidence="3">Transposase</fullName>
    </recommendedName>
</protein>
<evidence type="ECO:0008006" key="3">
    <source>
        <dbReference type="Google" id="ProtNLM"/>
    </source>
</evidence>
<proteinExistence type="predicted"/>
<accession>A0ABW0AUU1</accession>
<comment type="caution">
    <text evidence="1">The sequence shown here is derived from an EMBL/GenBank/DDBJ whole genome shotgun (WGS) entry which is preliminary data.</text>
</comment>
<organism evidence="1 2">
    <name type="scientific">Streptomyces amakusaensis</name>
    <dbReference type="NCBI Taxonomy" id="67271"/>
    <lineage>
        <taxon>Bacteria</taxon>
        <taxon>Bacillati</taxon>
        <taxon>Actinomycetota</taxon>
        <taxon>Actinomycetes</taxon>
        <taxon>Kitasatosporales</taxon>
        <taxon>Streptomycetaceae</taxon>
        <taxon>Streptomyces</taxon>
    </lineage>
</organism>